<dbReference type="PROSITE" id="PS50878">
    <property type="entry name" value="RT_POL"/>
    <property type="match status" value="1"/>
</dbReference>
<name>A0A8J5N127_HOMAM</name>
<accession>A0A8J5N127</accession>
<evidence type="ECO:0000259" key="1">
    <source>
        <dbReference type="PROSITE" id="PS50878"/>
    </source>
</evidence>
<dbReference type="InterPro" id="IPR000477">
    <property type="entry name" value="RT_dom"/>
</dbReference>
<evidence type="ECO:0000313" key="3">
    <source>
        <dbReference type="Proteomes" id="UP000747542"/>
    </source>
</evidence>
<dbReference type="EMBL" id="JAHLQT010013916">
    <property type="protein sequence ID" value="KAG7170556.1"/>
    <property type="molecule type" value="Genomic_DNA"/>
</dbReference>
<feature type="non-terminal residue" evidence="2">
    <location>
        <position position="422"/>
    </location>
</feature>
<gene>
    <name evidence="2" type="primary">RXLR78-L6</name>
    <name evidence="2" type="ORF">Hamer_G028321</name>
</gene>
<feature type="domain" description="Reverse transcriptase" evidence="1">
    <location>
        <begin position="1"/>
        <end position="162"/>
    </location>
</feature>
<dbReference type="InterPro" id="IPR043502">
    <property type="entry name" value="DNA/RNA_pol_sf"/>
</dbReference>
<dbReference type="SUPFAM" id="SSF56672">
    <property type="entry name" value="DNA/RNA polymerases"/>
    <property type="match status" value="1"/>
</dbReference>
<keyword evidence="3" id="KW-1185">Reference proteome</keyword>
<proteinExistence type="predicted"/>
<organism evidence="2 3">
    <name type="scientific">Homarus americanus</name>
    <name type="common">American lobster</name>
    <dbReference type="NCBI Taxonomy" id="6706"/>
    <lineage>
        <taxon>Eukaryota</taxon>
        <taxon>Metazoa</taxon>
        <taxon>Ecdysozoa</taxon>
        <taxon>Arthropoda</taxon>
        <taxon>Crustacea</taxon>
        <taxon>Multicrustacea</taxon>
        <taxon>Malacostraca</taxon>
        <taxon>Eumalacostraca</taxon>
        <taxon>Eucarida</taxon>
        <taxon>Decapoda</taxon>
        <taxon>Pleocyemata</taxon>
        <taxon>Astacidea</taxon>
        <taxon>Nephropoidea</taxon>
        <taxon>Nephropidae</taxon>
        <taxon>Homarus</taxon>
    </lineage>
</organism>
<dbReference type="Pfam" id="PF00078">
    <property type="entry name" value="RVT_1"/>
    <property type="match status" value="1"/>
</dbReference>
<protein>
    <submittedName>
        <fullName evidence="2">Secreted RxLR effector protein 78-like 6</fullName>
    </submittedName>
</protein>
<evidence type="ECO:0000313" key="2">
    <source>
        <dbReference type="EMBL" id="KAG7170556.1"/>
    </source>
</evidence>
<dbReference type="PANTHER" id="PTHR47027">
    <property type="entry name" value="REVERSE TRANSCRIPTASE DOMAIN-CONTAINING PROTEIN"/>
    <property type="match status" value="1"/>
</dbReference>
<dbReference type="AlphaFoldDB" id="A0A8J5N127"/>
<reference evidence="2" key="1">
    <citation type="journal article" date="2021" name="Sci. Adv.">
        <title>The American lobster genome reveals insights on longevity, neural, and immune adaptations.</title>
        <authorList>
            <person name="Polinski J.M."/>
            <person name="Zimin A.V."/>
            <person name="Clark K.F."/>
            <person name="Kohn A.B."/>
            <person name="Sadowski N."/>
            <person name="Timp W."/>
            <person name="Ptitsyn A."/>
            <person name="Khanna P."/>
            <person name="Romanova D.Y."/>
            <person name="Williams P."/>
            <person name="Greenwood S.J."/>
            <person name="Moroz L.L."/>
            <person name="Walt D.R."/>
            <person name="Bodnar A.G."/>
        </authorList>
    </citation>
    <scope>NUCLEOTIDE SEQUENCE</scope>
    <source>
        <strain evidence="2">GMGI-L3</strain>
    </source>
</reference>
<dbReference type="GO" id="GO:0071897">
    <property type="term" value="P:DNA biosynthetic process"/>
    <property type="evidence" value="ECO:0007669"/>
    <property type="project" value="UniProtKB-ARBA"/>
</dbReference>
<comment type="caution">
    <text evidence="2">The sequence shown here is derived from an EMBL/GenBank/DDBJ whole genome shotgun (WGS) entry which is preliminary data.</text>
</comment>
<dbReference type="Proteomes" id="UP000747542">
    <property type="component" value="Unassembled WGS sequence"/>
</dbReference>
<sequence>MHDGMQARVLVGGVQSEPFSVQMGLKQGCVLAPVLFNIFLLAVAQLSHNALGPDAGMGIRYRLDSSLFNIRRLEAYTKTLTTQVIELQYVDDCAIMTHNRESMQRALDVISGIYSSLGLQINTQKTEIFVQSIVPPKEAPQFYTNGDLIKIVNQFKYLGSTLTPTCSLDMEIQTRINLASAAFGQKNAKDRRNYTDKELINDMIVPLLHQWTKANALFKPPVINQCRTIELKLTKLWHKAVETSLGKGNLARKNEFLHTLDTLFDILTCKCSIQLCSESNCSHSELEFIKAQRTKAEGQGSMQMGSIDYSETKKQIANAKKREQIREREQKKMKSEEAIQRGRAVKVPPINVNATKLSELVDLSLEVLEPPLTTSLTSQELRNLKETPMQVPKWPSHTQSVERCVKMVTEAAGHVYSHERRE</sequence>
<dbReference type="PANTHER" id="PTHR47027:SF20">
    <property type="entry name" value="REVERSE TRANSCRIPTASE-LIKE PROTEIN WITH RNA-DIRECTED DNA POLYMERASE DOMAIN"/>
    <property type="match status" value="1"/>
</dbReference>